<name>A0A9W4SP83_9GLOM</name>
<dbReference type="Proteomes" id="UP001153678">
    <property type="component" value="Unassembled WGS sequence"/>
</dbReference>
<sequence>MGSVLLELRYDHLKLLETGEYADVIIYTGQEPDNEEFYQDQHILKTQMIGQKPKEI</sequence>
<protein>
    <submittedName>
        <fullName evidence="1">18420_t:CDS:1</fullName>
    </submittedName>
</protein>
<keyword evidence="2" id="KW-1185">Reference proteome</keyword>
<proteinExistence type="predicted"/>
<organism evidence="1 2">
    <name type="scientific">Funneliformis geosporum</name>
    <dbReference type="NCBI Taxonomy" id="1117311"/>
    <lineage>
        <taxon>Eukaryota</taxon>
        <taxon>Fungi</taxon>
        <taxon>Fungi incertae sedis</taxon>
        <taxon>Mucoromycota</taxon>
        <taxon>Glomeromycotina</taxon>
        <taxon>Glomeromycetes</taxon>
        <taxon>Glomerales</taxon>
        <taxon>Glomeraceae</taxon>
        <taxon>Funneliformis</taxon>
    </lineage>
</organism>
<reference evidence="1" key="1">
    <citation type="submission" date="2022-08" db="EMBL/GenBank/DDBJ databases">
        <authorList>
            <person name="Kallberg Y."/>
            <person name="Tangrot J."/>
            <person name="Rosling A."/>
        </authorList>
    </citation>
    <scope>NUCLEOTIDE SEQUENCE</scope>
    <source>
        <strain evidence="1">Wild A</strain>
    </source>
</reference>
<dbReference type="AlphaFoldDB" id="A0A9W4SP83"/>
<accession>A0A9W4SP83</accession>
<comment type="caution">
    <text evidence="1">The sequence shown here is derived from an EMBL/GenBank/DDBJ whole genome shotgun (WGS) entry which is preliminary data.</text>
</comment>
<dbReference type="EMBL" id="CAMKVN010001367">
    <property type="protein sequence ID" value="CAI2175475.1"/>
    <property type="molecule type" value="Genomic_DNA"/>
</dbReference>
<gene>
    <name evidence="1" type="ORF">FWILDA_LOCUS7112</name>
</gene>
<evidence type="ECO:0000313" key="1">
    <source>
        <dbReference type="EMBL" id="CAI2175475.1"/>
    </source>
</evidence>
<evidence type="ECO:0000313" key="2">
    <source>
        <dbReference type="Proteomes" id="UP001153678"/>
    </source>
</evidence>